<organism evidence="3 4">
    <name type="scientific">Ruminococcus flavefaciens</name>
    <dbReference type="NCBI Taxonomy" id="1265"/>
    <lineage>
        <taxon>Bacteria</taxon>
        <taxon>Bacillati</taxon>
        <taxon>Bacillota</taxon>
        <taxon>Clostridia</taxon>
        <taxon>Eubacteriales</taxon>
        <taxon>Oscillospiraceae</taxon>
        <taxon>Ruminococcus</taxon>
    </lineage>
</organism>
<dbReference type="EMBL" id="FPIP01000004">
    <property type="protein sequence ID" value="SFW33824.1"/>
    <property type="molecule type" value="Genomic_DNA"/>
</dbReference>
<accession>A0A1K1NEG5</accession>
<protein>
    <submittedName>
        <fullName evidence="3">Uncharacterized protein</fullName>
    </submittedName>
</protein>
<evidence type="ECO:0000256" key="1">
    <source>
        <dbReference type="SAM" id="Coils"/>
    </source>
</evidence>
<dbReference type="Proteomes" id="UP000183461">
    <property type="component" value="Unassembled WGS sequence"/>
</dbReference>
<evidence type="ECO:0000313" key="4">
    <source>
        <dbReference type="Proteomes" id="UP000183461"/>
    </source>
</evidence>
<sequence length="526" mass="59980">MKDNRINGADELEKELRNKMSELSSNVDCFEKISARAFPETDQDFSDSELTVSDLENVTGRRRAVPVLKWVSIAAAAVVCIGVLPRTVFFQEFMADLGTDSNRKYRDMISEIQRETEVNDYKVYDMPLSEYIEDDILISPLYSCPFEAENTDDINVRVFVREIEGVLTNQIYAVEYTGDYNESNFLAAAESKAKFTNKDIEAIGDISTEVNDYKAYRAACNAFTGDKYALLVDEDGKRATAASFAYVHIFKYDDVVKTLQTQVLYCNYDEDCEKYYYDMMTSCYDEELGGLVEYILPEADKLWKTSLNYDGSDAMPEENKSAFNRKDFFADAAEYEDLTETLSWYEPYNLADEALVDDKVQTMRFSENSAVKTFKTPADSSIKAAMRMYEPYITHFSYDSQSDPTIDISIDGRDEQIIVHSGNIEGDFAELGKKTEKTTNAAEFSGDLFAEEQEQMQKNAEINRQIHEAALKSEEIRKQEENASQAYEQSKDEILIINDDEKTSQPYNAFIFSTDQSFVLSSGEQE</sequence>
<keyword evidence="1" id="KW-0175">Coiled coil</keyword>
<evidence type="ECO:0000313" key="3">
    <source>
        <dbReference type="EMBL" id="SFW33824.1"/>
    </source>
</evidence>
<gene>
    <name evidence="3" type="ORF">SAMN02910280_1925</name>
</gene>
<keyword evidence="2" id="KW-0812">Transmembrane</keyword>
<dbReference type="AlphaFoldDB" id="A0A1K1NEG5"/>
<evidence type="ECO:0000256" key="2">
    <source>
        <dbReference type="SAM" id="Phobius"/>
    </source>
</evidence>
<feature type="coiled-coil region" evidence="1">
    <location>
        <begin position="450"/>
        <end position="493"/>
    </location>
</feature>
<proteinExistence type="predicted"/>
<keyword evidence="2" id="KW-1133">Transmembrane helix</keyword>
<keyword evidence="2" id="KW-0472">Membrane</keyword>
<dbReference type="RefSeq" id="WP_072300193.1">
    <property type="nucleotide sequence ID" value="NZ_FPIP01000004.1"/>
</dbReference>
<reference evidence="4" key="1">
    <citation type="submission" date="2016-11" db="EMBL/GenBank/DDBJ databases">
        <authorList>
            <person name="Varghese N."/>
            <person name="Submissions S."/>
        </authorList>
    </citation>
    <scope>NUCLEOTIDE SEQUENCE [LARGE SCALE GENOMIC DNA]</scope>
    <source>
        <strain evidence="4">YL228</strain>
    </source>
</reference>
<feature type="transmembrane region" description="Helical" evidence="2">
    <location>
        <begin position="67"/>
        <end position="84"/>
    </location>
</feature>
<name>A0A1K1NEG5_RUMFL</name>